<evidence type="ECO:0000313" key="3">
    <source>
        <dbReference type="EMBL" id="PTM98437.1"/>
    </source>
</evidence>
<feature type="region of interest" description="Disordered" evidence="1">
    <location>
        <begin position="98"/>
        <end position="154"/>
    </location>
</feature>
<dbReference type="AlphaFoldDB" id="A0A2T5BHG2"/>
<evidence type="ECO:0000313" key="4">
    <source>
        <dbReference type="Proteomes" id="UP000241247"/>
    </source>
</evidence>
<dbReference type="EMBL" id="PZZZ01000001">
    <property type="protein sequence ID" value="PTM98437.1"/>
    <property type="molecule type" value="Genomic_DNA"/>
</dbReference>
<reference evidence="3 4" key="1">
    <citation type="submission" date="2018-04" db="EMBL/GenBank/DDBJ databases">
        <title>Genomic Encyclopedia of Type Strains, Phase IV (KMG-IV): sequencing the most valuable type-strain genomes for metagenomic binning, comparative biology and taxonomic classification.</title>
        <authorList>
            <person name="Goeker M."/>
        </authorList>
    </citation>
    <scope>NUCLEOTIDE SEQUENCE [LARGE SCALE GENOMIC DNA]</scope>
    <source>
        <strain evidence="3 4">DSM 7138</strain>
    </source>
</reference>
<dbReference type="Proteomes" id="UP000241247">
    <property type="component" value="Unassembled WGS sequence"/>
</dbReference>
<dbReference type="NCBIfam" id="NF041110">
    <property type="entry name" value="HPE1_fam_CxxC"/>
    <property type="match status" value="1"/>
</dbReference>
<organism evidence="3 4">
    <name type="scientific">Mycoplana dimorpha</name>
    <dbReference type="NCBI Taxonomy" id="28320"/>
    <lineage>
        <taxon>Bacteria</taxon>
        <taxon>Pseudomonadati</taxon>
        <taxon>Pseudomonadota</taxon>
        <taxon>Alphaproteobacteria</taxon>
        <taxon>Hyphomicrobiales</taxon>
        <taxon>Rhizobiaceae</taxon>
        <taxon>Mycoplana</taxon>
    </lineage>
</organism>
<gene>
    <name evidence="3" type="ORF">C7449_101100</name>
</gene>
<evidence type="ECO:0000256" key="2">
    <source>
        <dbReference type="SAM" id="SignalP"/>
    </source>
</evidence>
<comment type="caution">
    <text evidence="3">The sequence shown here is derived from an EMBL/GenBank/DDBJ whole genome shotgun (WGS) entry which is preliminary data.</text>
</comment>
<dbReference type="OrthoDB" id="8283437at2"/>
<evidence type="ECO:0000256" key="1">
    <source>
        <dbReference type="SAM" id="MobiDB-lite"/>
    </source>
</evidence>
<keyword evidence="4" id="KW-1185">Reference proteome</keyword>
<protein>
    <recommendedName>
        <fullName evidence="5">NlpE-like protein</fullName>
    </recommendedName>
</protein>
<sequence length="154" mass="15947">MRLLLPTIACGLLATPVLASSIEPVTSAGAKGQGSIQAISCTGCPALKETKQKATYVVPDIAPGTQKVEIREIEGERKIFRSEAWLGGSPVVFVSRAPETVDTETAEKPGDPATAVDPDTLTGALDVKAAAPAASTETGGSRQLDPSTFELRLD</sequence>
<feature type="chain" id="PRO_5015754211" description="NlpE-like protein" evidence="2">
    <location>
        <begin position="20"/>
        <end position="154"/>
    </location>
</feature>
<evidence type="ECO:0008006" key="5">
    <source>
        <dbReference type="Google" id="ProtNLM"/>
    </source>
</evidence>
<feature type="compositionally biased region" description="Polar residues" evidence="1">
    <location>
        <begin position="135"/>
        <end position="146"/>
    </location>
</feature>
<keyword evidence="2" id="KW-0732">Signal</keyword>
<dbReference type="RefSeq" id="WP_108000829.1">
    <property type="nucleotide sequence ID" value="NZ_JBHEEX010000008.1"/>
</dbReference>
<proteinExistence type="predicted"/>
<dbReference type="InterPro" id="IPR049748">
    <property type="entry name" value="HPE1-like_N_CxxC"/>
</dbReference>
<accession>A0A2T5BHG2</accession>
<name>A0A2T5BHG2_MYCDI</name>
<feature type="signal peptide" evidence="2">
    <location>
        <begin position="1"/>
        <end position="19"/>
    </location>
</feature>